<accession>A0ABY2IKX1</accession>
<feature type="compositionally biased region" description="Low complexity" evidence="7">
    <location>
        <begin position="35"/>
        <end position="55"/>
    </location>
</feature>
<dbReference type="HAMAP" id="MF_01161">
    <property type="entry name" value="tRNA_Ile_lys_synt"/>
    <property type="match status" value="1"/>
</dbReference>
<dbReference type="Pfam" id="PF01171">
    <property type="entry name" value="ATP_bind_3"/>
    <property type="match status" value="1"/>
</dbReference>
<comment type="function">
    <text evidence="6">Ligates lysine onto the cytidine present at position 34 of the AUA codon-specific tRNA(Ile) that contains the anticodon CAU, in an ATP-dependent manner. Cytidine is converted to lysidine, thus changing the amino acid specificity of the tRNA from methionine to isoleucine.</text>
</comment>
<dbReference type="Proteomes" id="UP000297604">
    <property type="component" value="Unassembled WGS sequence"/>
</dbReference>
<dbReference type="InterPro" id="IPR011063">
    <property type="entry name" value="TilS/TtcA_N"/>
</dbReference>
<sequence>MESTRRPRLTPEIADIRRAIRAVLADAGLGSSVTPQASGSEPSAPGASVPGASAPDAETRGLVLVGLSGGPDSLALAAGTAFEAARAGLRAGAVIVDHALQPGSADVAAEAARQAAALGLDPVLVVRITVDHGENHRGSAADTDPAETYSGPEAAARTGRYAAFVRALADTGASHVLLGHTLDDQAETVLLGLARGSGPVSLHGMLRVSGAYLRPLLGIRRAQTVAACTDAGLTPWTDPHNAEHRFARVRVRDTVLPALERELGPGVAEALARTADLLREDAAALDERAAELAGGSFEIVAGGIRVPVEVLAEQPAALRNRLIRLAAARTVLRAAGAGAGTVVMALPRGATLAVGRLVTDWHGQGPLDLPGVRVVRHDGWLVFTGPGLARHARPTEYAQSKGPSLPHGTPRH</sequence>
<gene>
    <name evidence="6 9" type="primary">tilS</name>
    <name evidence="9" type="ORF">E3O46_12080</name>
</gene>
<comment type="similarity">
    <text evidence="6">Belongs to the tRNA(Ile)-lysidine synthase family.</text>
</comment>
<keyword evidence="4 6" id="KW-0067">ATP-binding</keyword>
<keyword evidence="3 6" id="KW-0547">Nucleotide-binding</keyword>
<evidence type="ECO:0000256" key="2">
    <source>
        <dbReference type="ARBA" id="ARBA00022694"/>
    </source>
</evidence>
<dbReference type="NCBIfam" id="TIGR02432">
    <property type="entry name" value="lysidine_TilS_N"/>
    <property type="match status" value="1"/>
</dbReference>
<comment type="caution">
    <text evidence="9">The sequence shown here is derived from an EMBL/GenBank/DDBJ whole genome shotgun (WGS) entry which is preliminary data.</text>
</comment>
<evidence type="ECO:0000256" key="3">
    <source>
        <dbReference type="ARBA" id="ARBA00022741"/>
    </source>
</evidence>
<dbReference type="SUPFAM" id="SSF52402">
    <property type="entry name" value="Adenine nucleotide alpha hydrolases-like"/>
    <property type="match status" value="1"/>
</dbReference>
<keyword evidence="1 6" id="KW-0436">Ligase</keyword>
<keyword evidence="6" id="KW-0963">Cytoplasm</keyword>
<evidence type="ECO:0000313" key="9">
    <source>
        <dbReference type="EMBL" id="TFC19490.1"/>
    </source>
</evidence>
<dbReference type="InterPro" id="IPR012094">
    <property type="entry name" value="tRNA_Ile_lys_synt"/>
</dbReference>
<feature type="binding site" evidence="6">
    <location>
        <begin position="68"/>
        <end position="73"/>
    </location>
    <ligand>
        <name>ATP</name>
        <dbReference type="ChEBI" id="CHEBI:30616"/>
    </ligand>
</feature>
<dbReference type="PANTHER" id="PTHR43033">
    <property type="entry name" value="TRNA(ILE)-LYSIDINE SYNTHASE-RELATED"/>
    <property type="match status" value="1"/>
</dbReference>
<dbReference type="RefSeq" id="WP_134560050.1">
    <property type="nucleotide sequence ID" value="NZ_SOFS01000024.1"/>
</dbReference>
<dbReference type="InterPro" id="IPR012795">
    <property type="entry name" value="tRNA_Ile_lys_synt_N"/>
</dbReference>
<comment type="catalytic activity">
    <reaction evidence="5 6">
        <text>cytidine(34) in tRNA(Ile2) + L-lysine + ATP = lysidine(34) in tRNA(Ile2) + AMP + diphosphate + H(+)</text>
        <dbReference type="Rhea" id="RHEA:43744"/>
        <dbReference type="Rhea" id="RHEA-COMP:10625"/>
        <dbReference type="Rhea" id="RHEA-COMP:10670"/>
        <dbReference type="ChEBI" id="CHEBI:15378"/>
        <dbReference type="ChEBI" id="CHEBI:30616"/>
        <dbReference type="ChEBI" id="CHEBI:32551"/>
        <dbReference type="ChEBI" id="CHEBI:33019"/>
        <dbReference type="ChEBI" id="CHEBI:82748"/>
        <dbReference type="ChEBI" id="CHEBI:83665"/>
        <dbReference type="ChEBI" id="CHEBI:456215"/>
        <dbReference type="EC" id="6.3.4.19"/>
    </reaction>
</comment>
<name>A0ABY2IKX1_9MICO</name>
<comment type="subcellular location">
    <subcellularLocation>
        <location evidence="6">Cytoplasm</location>
    </subcellularLocation>
</comment>
<dbReference type="InterPro" id="IPR014729">
    <property type="entry name" value="Rossmann-like_a/b/a_fold"/>
</dbReference>
<protein>
    <recommendedName>
        <fullName evidence="6">tRNA(Ile)-lysidine synthase</fullName>
        <ecNumber evidence="6">6.3.4.19</ecNumber>
    </recommendedName>
    <alternativeName>
        <fullName evidence="6">tRNA(Ile)-2-lysyl-cytidine synthase</fullName>
    </alternativeName>
    <alternativeName>
        <fullName evidence="6">tRNA(Ile)-lysidine synthetase</fullName>
    </alternativeName>
</protein>
<keyword evidence="10" id="KW-1185">Reference proteome</keyword>
<proteinExistence type="inferred from homology"/>
<dbReference type="SUPFAM" id="SSF82829">
    <property type="entry name" value="MesJ substrate recognition domain-like"/>
    <property type="match status" value="1"/>
</dbReference>
<keyword evidence="2 6" id="KW-0819">tRNA processing</keyword>
<dbReference type="EMBL" id="SOFS01000024">
    <property type="protein sequence ID" value="TFC19490.1"/>
    <property type="molecule type" value="Genomic_DNA"/>
</dbReference>
<evidence type="ECO:0000256" key="1">
    <source>
        <dbReference type="ARBA" id="ARBA00022598"/>
    </source>
</evidence>
<dbReference type="PANTHER" id="PTHR43033:SF1">
    <property type="entry name" value="TRNA(ILE)-LYSIDINE SYNTHASE-RELATED"/>
    <property type="match status" value="1"/>
</dbReference>
<evidence type="ECO:0000256" key="4">
    <source>
        <dbReference type="ARBA" id="ARBA00022840"/>
    </source>
</evidence>
<evidence type="ECO:0000313" key="10">
    <source>
        <dbReference type="Proteomes" id="UP000297604"/>
    </source>
</evidence>
<feature type="region of interest" description="Disordered" evidence="7">
    <location>
        <begin position="31"/>
        <end position="55"/>
    </location>
</feature>
<evidence type="ECO:0000256" key="5">
    <source>
        <dbReference type="ARBA" id="ARBA00048539"/>
    </source>
</evidence>
<dbReference type="Gene3D" id="1.20.59.20">
    <property type="match status" value="1"/>
</dbReference>
<feature type="region of interest" description="Disordered" evidence="7">
    <location>
        <begin position="392"/>
        <end position="412"/>
    </location>
</feature>
<feature type="domain" description="tRNA(Ile)-lysidine/2-thiocytidine synthase N-terminal" evidence="8">
    <location>
        <begin position="63"/>
        <end position="253"/>
    </location>
</feature>
<dbReference type="EC" id="6.3.4.19" evidence="6"/>
<reference evidence="9 10" key="1">
    <citation type="submission" date="2019-03" db="EMBL/GenBank/DDBJ databases">
        <title>Genomics of glacier-inhabiting Cryobacterium strains.</title>
        <authorList>
            <person name="Liu Q."/>
            <person name="Xin Y.-H."/>
        </authorList>
    </citation>
    <scope>NUCLEOTIDE SEQUENCE [LARGE SCALE GENOMIC DNA]</scope>
    <source>
        <strain evidence="9 10">MDB1-5</strain>
    </source>
</reference>
<dbReference type="Gene3D" id="3.40.50.620">
    <property type="entry name" value="HUPs"/>
    <property type="match status" value="1"/>
</dbReference>
<dbReference type="CDD" id="cd01992">
    <property type="entry name" value="TilS_N"/>
    <property type="match status" value="1"/>
</dbReference>
<organism evidence="9 10">
    <name type="scientific">Cryobacterium glucosi</name>
    <dbReference type="NCBI Taxonomy" id="1259175"/>
    <lineage>
        <taxon>Bacteria</taxon>
        <taxon>Bacillati</taxon>
        <taxon>Actinomycetota</taxon>
        <taxon>Actinomycetes</taxon>
        <taxon>Micrococcales</taxon>
        <taxon>Microbacteriaceae</taxon>
        <taxon>Cryobacterium</taxon>
    </lineage>
</organism>
<evidence type="ECO:0000256" key="6">
    <source>
        <dbReference type="HAMAP-Rule" id="MF_01161"/>
    </source>
</evidence>
<evidence type="ECO:0000259" key="8">
    <source>
        <dbReference type="Pfam" id="PF01171"/>
    </source>
</evidence>
<comment type="domain">
    <text evidence="6">The N-terminal region contains the highly conserved SGGXDS motif, predicted to be a P-loop motif involved in ATP binding.</text>
</comment>
<evidence type="ECO:0000256" key="7">
    <source>
        <dbReference type="SAM" id="MobiDB-lite"/>
    </source>
</evidence>